<evidence type="ECO:0000256" key="1">
    <source>
        <dbReference type="ARBA" id="ARBA00004141"/>
    </source>
</evidence>
<dbReference type="InterPro" id="IPR013525">
    <property type="entry name" value="ABC2_TM"/>
</dbReference>
<evidence type="ECO:0000313" key="7">
    <source>
        <dbReference type="EMBL" id="AEB08365.1"/>
    </source>
</evidence>
<dbReference type="AlphaFoldDB" id="F2NF25"/>
<proteinExistence type="inferred from homology"/>
<feature type="transmembrane region" description="Helical" evidence="5">
    <location>
        <begin position="21"/>
        <end position="41"/>
    </location>
</feature>
<dbReference type="KEGG" id="dao:Desac_0479"/>
<reference evidence="7 8" key="1">
    <citation type="journal article" date="2011" name="Stand. Genomic Sci.">
        <title>Complete genome sequence of the acetate-degrading sulfate reducer Desulfobacca acetoxidans type strain (ASRB2).</title>
        <authorList>
            <person name="Goker M."/>
            <person name="Teshima H."/>
            <person name="Lapidus A."/>
            <person name="Nolan M."/>
            <person name="Lucas S."/>
            <person name="Hammon N."/>
            <person name="Deshpande S."/>
            <person name="Cheng J.F."/>
            <person name="Tapia R."/>
            <person name="Han C."/>
            <person name="Goodwin L."/>
            <person name="Pitluck S."/>
            <person name="Huntemann M."/>
            <person name="Liolios K."/>
            <person name="Ivanova N."/>
            <person name="Pagani I."/>
            <person name="Mavromatis K."/>
            <person name="Ovchinikova G."/>
            <person name="Pati A."/>
            <person name="Chen A."/>
            <person name="Palaniappan K."/>
            <person name="Land M."/>
            <person name="Hauser L."/>
            <person name="Brambilla E.M."/>
            <person name="Rohde M."/>
            <person name="Spring S."/>
            <person name="Detter J.C."/>
            <person name="Woyke T."/>
            <person name="Bristow J."/>
            <person name="Eisen J.A."/>
            <person name="Markowitz V."/>
            <person name="Hugenholtz P."/>
            <person name="Kyrpides N.C."/>
            <person name="Klenk H.P."/>
        </authorList>
    </citation>
    <scope>NUCLEOTIDE SEQUENCE [LARGE SCALE GENOMIC DNA]</scope>
    <source>
        <strain evidence="8">ATCC 700848 / DSM 11109 / ASRB2</strain>
    </source>
</reference>
<keyword evidence="3 5" id="KW-1133">Transmembrane helix</keyword>
<dbReference type="GO" id="GO:0140359">
    <property type="term" value="F:ABC-type transporter activity"/>
    <property type="evidence" value="ECO:0007669"/>
    <property type="project" value="InterPro"/>
</dbReference>
<dbReference type="HOGENOM" id="CLU_039483_3_2_7"/>
<dbReference type="PANTHER" id="PTHR43332:SF2">
    <property type="entry name" value="INNER MEMBRANE TRANSPORT PERMEASE YADH"/>
    <property type="match status" value="1"/>
</dbReference>
<keyword evidence="5" id="KW-1003">Cell membrane</keyword>
<accession>F2NF25</accession>
<dbReference type="GO" id="GO:0043190">
    <property type="term" value="C:ATP-binding cassette (ABC) transporter complex"/>
    <property type="evidence" value="ECO:0007669"/>
    <property type="project" value="InterPro"/>
</dbReference>
<dbReference type="RefSeq" id="WP_013705478.1">
    <property type="nucleotide sequence ID" value="NC_015388.1"/>
</dbReference>
<dbReference type="Proteomes" id="UP000000483">
    <property type="component" value="Chromosome"/>
</dbReference>
<name>F2NF25_DESAR</name>
<keyword evidence="8" id="KW-1185">Reference proteome</keyword>
<dbReference type="OrthoDB" id="9788252at2"/>
<feature type="transmembrane region" description="Helical" evidence="5">
    <location>
        <begin position="133"/>
        <end position="156"/>
    </location>
</feature>
<keyword evidence="4 5" id="KW-0472">Membrane</keyword>
<feature type="transmembrane region" description="Helical" evidence="5">
    <location>
        <begin position="106"/>
        <end position="127"/>
    </location>
</feature>
<evidence type="ECO:0000313" key="8">
    <source>
        <dbReference type="Proteomes" id="UP000000483"/>
    </source>
</evidence>
<evidence type="ECO:0000256" key="5">
    <source>
        <dbReference type="RuleBase" id="RU361157"/>
    </source>
</evidence>
<reference evidence="8" key="2">
    <citation type="submission" date="2011-03" db="EMBL/GenBank/DDBJ databases">
        <title>The complete genome of Desulfobacca acetoxidans DSM 11109.</title>
        <authorList>
            <consortium name="US DOE Joint Genome Institute (JGI-PGF)"/>
            <person name="Lucas S."/>
            <person name="Copeland A."/>
            <person name="Lapidus A."/>
            <person name="Bruce D."/>
            <person name="Goodwin L."/>
            <person name="Pitluck S."/>
            <person name="Peters L."/>
            <person name="Kyrpides N."/>
            <person name="Mavromatis K."/>
            <person name="Ivanova N."/>
            <person name="Ovchinnikova G."/>
            <person name="Teshima H."/>
            <person name="Detter J.C."/>
            <person name="Han C."/>
            <person name="Land M."/>
            <person name="Hauser L."/>
            <person name="Markowitz V."/>
            <person name="Cheng J.-F."/>
            <person name="Hugenholtz P."/>
            <person name="Woyke T."/>
            <person name="Wu D."/>
            <person name="Spring S."/>
            <person name="Schueler E."/>
            <person name="Brambilla E."/>
            <person name="Klenk H.-P."/>
            <person name="Eisen J.A."/>
        </authorList>
    </citation>
    <scope>NUCLEOTIDE SEQUENCE [LARGE SCALE GENOMIC DNA]</scope>
    <source>
        <strain evidence="8">ATCC 700848 / DSM 11109 / ASRB2</strain>
    </source>
</reference>
<feature type="transmembrane region" description="Helical" evidence="5">
    <location>
        <begin position="219"/>
        <end position="240"/>
    </location>
</feature>
<dbReference type="PRINTS" id="PR00164">
    <property type="entry name" value="ABC2TRNSPORT"/>
</dbReference>
<evidence type="ECO:0000256" key="3">
    <source>
        <dbReference type="ARBA" id="ARBA00022989"/>
    </source>
</evidence>
<keyword evidence="5" id="KW-0813">Transport</keyword>
<feature type="transmembrane region" description="Helical" evidence="5">
    <location>
        <begin position="168"/>
        <end position="186"/>
    </location>
</feature>
<evidence type="ECO:0000259" key="6">
    <source>
        <dbReference type="PROSITE" id="PS51012"/>
    </source>
</evidence>
<comment type="subcellular location">
    <subcellularLocation>
        <location evidence="5">Cell membrane</location>
        <topology evidence="5">Multi-pass membrane protein</topology>
    </subcellularLocation>
    <subcellularLocation>
        <location evidence="1">Membrane</location>
        <topology evidence="1">Multi-pass membrane protein</topology>
    </subcellularLocation>
</comment>
<dbReference type="InterPro" id="IPR000412">
    <property type="entry name" value="ABC_2_transport"/>
</dbReference>
<dbReference type="PANTHER" id="PTHR43332">
    <property type="entry name" value="INNER MEMBRANE TRANSPORT PERMEASE YADH-RELATED"/>
    <property type="match status" value="1"/>
</dbReference>
<dbReference type="InterPro" id="IPR047817">
    <property type="entry name" value="ABC2_TM_bact-type"/>
</dbReference>
<sequence length="245" mass="27618">MNWYPIFLREILIFKRRVLRLGFVLSTMLTPLLYLLVFGVGLGRRVSIGGSSYLDYLMPGLVAVTSMINSYTWIANGMTVSRLFFRTFQIYIQAPVSAGAIMWGEVLAGMVRGLFASIILLGCGWVVGSRLALNGIFLTALLVNCFLSASMGVIVGLKSRSHDDAASFTNFFIMPMAFFSGTFFPVEEMPWVVQKFIFLLPLTHTNILLRYPEWSMSSLVSFAFLVFYGLATFWLGILLIRRYDE</sequence>
<dbReference type="PROSITE" id="PS51012">
    <property type="entry name" value="ABC_TM2"/>
    <property type="match status" value="1"/>
</dbReference>
<comment type="similarity">
    <text evidence="5">Belongs to the ABC-2 integral membrane protein family.</text>
</comment>
<organism evidence="7 8">
    <name type="scientific">Desulfobacca acetoxidans (strain ATCC 700848 / DSM 11109 / ASRB2)</name>
    <dbReference type="NCBI Taxonomy" id="880072"/>
    <lineage>
        <taxon>Bacteria</taxon>
        <taxon>Pseudomonadati</taxon>
        <taxon>Thermodesulfobacteriota</taxon>
        <taxon>Desulfobaccia</taxon>
        <taxon>Desulfobaccales</taxon>
        <taxon>Desulfobaccaceae</taxon>
        <taxon>Desulfobacca</taxon>
    </lineage>
</organism>
<dbReference type="Pfam" id="PF01061">
    <property type="entry name" value="ABC2_membrane"/>
    <property type="match status" value="1"/>
</dbReference>
<gene>
    <name evidence="7" type="ordered locus">Desac_0479</name>
</gene>
<dbReference type="InterPro" id="IPR052522">
    <property type="entry name" value="ABC-2_transport_permease"/>
</dbReference>
<evidence type="ECO:0000256" key="2">
    <source>
        <dbReference type="ARBA" id="ARBA00022692"/>
    </source>
</evidence>
<dbReference type="PIRSF" id="PIRSF006648">
    <property type="entry name" value="DrrB"/>
    <property type="match status" value="1"/>
</dbReference>
<feature type="transmembrane region" description="Helical" evidence="5">
    <location>
        <begin position="61"/>
        <end position="85"/>
    </location>
</feature>
<feature type="domain" description="ABC transmembrane type-2" evidence="6">
    <location>
        <begin position="22"/>
        <end position="243"/>
    </location>
</feature>
<evidence type="ECO:0000256" key="4">
    <source>
        <dbReference type="ARBA" id="ARBA00023136"/>
    </source>
</evidence>
<dbReference type="EMBL" id="CP002629">
    <property type="protein sequence ID" value="AEB08365.1"/>
    <property type="molecule type" value="Genomic_DNA"/>
</dbReference>
<dbReference type="eggNOG" id="COG0842">
    <property type="taxonomic scope" value="Bacteria"/>
</dbReference>
<protein>
    <recommendedName>
        <fullName evidence="5">Transport permease protein</fullName>
    </recommendedName>
</protein>
<keyword evidence="2 5" id="KW-0812">Transmembrane</keyword>
<dbReference type="STRING" id="880072.Desac_0479"/>